<organism evidence="2 3">
    <name type="scientific">Podospora aff. communis PSN243</name>
    <dbReference type="NCBI Taxonomy" id="3040156"/>
    <lineage>
        <taxon>Eukaryota</taxon>
        <taxon>Fungi</taxon>
        <taxon>Dikarya</taxon>
        <taxon>Ascomycota</taxon>
        <taxon>Pezizomycotina</taxon>
        <taxon>Sordariomycetes</taxon>
        <taxon>Sordariomycetidae</taxon>
        <taxon>Sordariales</taxon>
        <taxon>Podosporaceae</taxon>
        <taxon>Podospora</taxon>
    </lineage>
</organism>
<dbReference type="AlphaFoldDB" id="A0AAV9GBB2"/>
<proteinExistence type="predicted"/>
<evidence type="ECO:0000256" key="1">
    <source>
        <dbReference type="SAM" id="SignalP"/>
    </source>
</evidence>
<evidence type="ECO:0000313" key="3">
    <source>
        <dbReference type="Proteomes" id="UP001321760"/>
    </source>
</evidence>
<reference evidence="2" key="2">
    <citation type="submission" date="2023-05" db="EMBL/GenBank/DDBJ databases">
        <authorList>
            <consortium name="Lawrence Berkeley National Laboratory"/>
            <person name="Steindorff A."/>
            <person name="Hensen N."/>
            <person name="Bonometti L."/>
            <person name="Westerberg I."/>
            <person name="Brannstrom I.O."/>
            <person name="Guillou S."/>
            <person name="Cros-Aarteil S."/>
            <person name="Calhoun S."/>
            <person name="Haridas S."/>
            <person name="Kuo A."/>
            <person name="Mondo S."/>
            <person name="Pangilinan J."/>
            <person name="Riley R."/>
            <person name="Labutti K."/>
            <person name="Andreopoulos B."/>
            <person name="Lipzen A."/>
            <person name="Chen C."/>
            <person name="Yanf M."/>
            <person name="Daum C."/>
            <person name="Ng V."/>
            <person name="Clum A."/>
            <person name="Ohm R."/>
            <person name="Martin F."/>
            <person name="Silar P."/>
            <person name="Natvig D."/>
            <person name="Lalanne C."/>
            <person name="Gautier V."/>
            <person name="Ament-Velasquez S.L."/>
            <person name="Kruys A."/>
            <person name="Hutchinson M.I."/>
            <person name="Powell A.J."/>
            <person name="Barry K."/>
            <person name="Miller A.N."/>
            <person name="Grigoriev I.V."/>
            <person name="Debuchy R."/>
            <person name="Gladieux P."/>
            <person name="Thoren M.H."/>
            <person name="Johannesson H."/>
        </authorList>
    </citation>
    <scope>NUCLEOTIDE SEQUENCE</scope>
    <source>
        <strain evidence="2">PSN243</strain>
    </source>
</reference>
<keyword evidence="3" id="KW-1185">Reference proteome</keyword>
<dbReference type="EMBL" id="MU865959">
    <property type="protein sequence ID" value="KAK4446134.1"/>
    <property type="molecule type" value="Genomic_DNA"/>
</dbReference>
<reference evidence="2" key="1">
    <citation type="journal article" date="2023" name="Mol. Phylogenet. Evol.">
        <title>Genome-scale phylogeny and comparative genomics of the fungal order Sordariales.</title>
        <authorList>
            <person name="Hensen N."/>
            <person name="Bonometti L."/>
            <person name="Westerberg I."/>
            <person name="Brannstrom I.O."/>
            <person name="Guillou S."/>
            <person name="Cros-Aarteil S."/>
            <person name="Calhoun S."/>
            <person name="Haridas S."/>
            <person name="Kuo A."/>
            <person name="Mondo S."/>
            <person name="Pangilinan J."/>
            <person name="Riley R."/>
            <person name="LaButti K."/>
            <person name="Andreopoulos B."/>
            <person name="Lipzen A."/>
            <person name="Chen C."/>
            <person name="Yan M."/>
            <person name="Daum C."/>
            <person name="Ng V."/>
            <person name="Clum A."/>
            <person name="Steindorff A."/>
            <person name="Ohm R.A."/>
            <person name="Martin F."/>
            <person name="Silar P."/>
            <person name="Natvig D.O."/>
            <person name="Lalanne C."/>
            <person name="Gautier V."/>
            <person name="Ament-Velasquez S.L."/>
            <person name="Kruys A."/>
            <person name="Hutchinson M.I."/>
            <person name="Powell A.J."/>
            <person name="Barry K."/>
            <person name="Miller A.N."/>
            <person name="Grigoriev I.V."/>
            <person name="Debuchy R."/>
            <person name="Gladieux P."/>
            <person name="Hiltunen Thoren M."/>
            <person name="Johannesson H."/>
        </authorList>
    </citation>
    <scope>NUCLEOTIDE SEQUENCE</scope>
    <source>
        <strain evidence="2">PSN243</strain>
    </source>
</reference>
<evidence type="ECO:0000313" key="2">
    <source>
        <dbReference type="EMBL" id="KAK4446134.1"/>
    </source>
</evidence>
<protein>
    <submittedName>
        <fullName evidence="2">Uncharacterized protein</fullName>
    </submittedName>
</protein>
<dbReference type="Proteomes" id="UP001321760">
    <property type="component" value="Unassembled WGS sequence"/>
</dbReference>
<sequence length="69" mass="7524">MKLNSSLPFTLFAATIAVPTPAASPKTANAFEERQLSVNIQNVINVINVLNEVITELNQLSQQIPMDLT</sequence>
<keyword evidence="1" id="KW-0732">Signal</keyword>
<feature type="signal peptide" evidence="1">
    <location>
        <begin position="1"/>
        <end position="17"/>
    </location>
</feature>
<name>A0AAV9GBB2_9PEZI</name>
<feature type="chain" id="PRO_5043361923" evidence="1">
    <location>
        <begin position="18"/>
        <end position="69"/>
    </location>
</feature>
<gene>
    <name evidence="2" type="ORF">QBC34DRAFT_383556</name>
</gene>
<accession>A0AAV9GBB2</accession>
<comment type="caution">
    <text evidence="2">The sequence shown here is derived from an EMBL/GenBank/DDBJ whole genome shotgun (WGS) entry which is preliminary data.</text>
</comment>